<name>A0A8S1M1E5_9CILI</name>
<accession>A0A8S1M1E5</accession>
<comment type="caution">
    <text evidence="1">The sequence shown here is derived from an EMBL/GenBank/DDBJ whole genome shotgun (WGS) entry which is preliminary data.</text>
</comment>
<evidence type="ECO:0000313" key="1">
    <source>
        <dbReference type="EMBL" id="CAD8073359.1"/>
    </source>
</evidence>
<protein>
    <submittedName>
        <fullName evidence="1">Uncharacterized protein</fullName>
    </submittedName>
</protein>
<reference evidence="1" key="1">
    <citation type="submission" date="2021-01" db="EMBL/GenBank/DDBJ databases">
        <authorList>
            <consortium name="Genoscope - CEA"/>
            <person name="William W."/>
        </authorList>
    </citation>
    <scope>NUCLEOTIDE SEQUENCE</scope>
</reference>
<evidence type="ECO:0000313" key="2">
    <source>
        <dbReference type="Proteomes" id="UP000692954"/>
    </source>
</evidence>
<sequence length="271" mass="32625">MHQYPKDSNLLNLNDNNTQFVFKSKDKEQPFSYSTRCYATNQKFTAQAQFQYCTPKFSFINTFANDSTYNILINYKIDEAFKLFFKSPNFIDTLQQFNTGFKLTLEKQYQFYCQYNKTQKSSEFNFFAKKKYLQNDWKMKTILELCFKNKQLQFSQFCQYAEKQDQKIKLTYSQNESSLMIQSPFKDNTQLAFKINRIYKISQYSTFLNFGLRHKVDENLFLITKFNQNGLGIIGIKGKYNKIKYQVSNKFQFFQNKDQMFPLQFKFEIQQ</sequence>
<gene>
    <name evidence="1" type="ORF">PSON_ATCC_30995.1.T0300287</name>
</gene>
<proteinExistence type="predicted"/>
<keyword evidence="2" id="KW-1185">Reference proteome</keyword>
<dbReference type="Proteomes" id="UP000692954">
    <property type="component" value="Unassembled WGS sequence"/>
</dbReference>
<dbReference type="AlphaFoldDB" id="A0A8S1M1E5"/>
<organism evidence="1 2">
    <name type="scientific">Paramecium sonneborni</name>
    <dbReference type="NCBI Taxonomy" id="65129"/>
    <lineage>
        <taxon>Eukaryota</taxon>
        <taxon>Sar</taxon>
        <taxon>Alveolata</taxon>
        <taxon>Ciliophora</taxon>
        <taxon>Intramacronucleata</taxon>
        <taxon>Oligohymenophorea</taxon>
        <taxon>Peniculida</taxon>
        <taxon>Parameciidae</taxon>
        <taxon>Paramecium</taxon>
    </lineage>
</organism>
<dbReference type="EMBL" id="CAJJDN010000030">
    <property type="protein sequence ID" value="CAD8073359.1"/>
    <property type="molecule type" value="Genomic_DNA"/>
</dbReference>